<evidence type="ECO:0000313" key="2">
    <source>
        <dbReference type="Proteomes" id="UP001164539"/>
    </source>
</evidence>
<name>A0ACC1X760_MELAZ</name>
<evidence type="ECO:0000313" key="1">
    <source>
        <dbReference type="EMBL" id="KAJ4706968.1"/>
    </source>
</evidence>
<comment type="caution">
    <text evidence="1">The sequence shown here is derived from an EMBL/GenBank/DDBJ whole genome shotgun (WGS) entry which is preliminary data.</text>
</comment>
<gene>
    <name evidence="1" type="ORF">OWV82_020550</name>
</gene>
<protein>
    <submittedName>
        <fullName evidence="1">E3 ubiquitin-protein ligase</fullName>
    </submittedName>
</protein>
<sequence length="98" mass="10994">MGRATKSGSCEGVIEGTSSRRFTKRRRVSQPQARVREETPEEKVDSEEDCQENKEKENEEAGDNDGSISVTLTDHEVLDCPICFEPLSNPVFQDSFRG</sequence>
<proteinExistence type="predicted"/>
<reference evidence="1 2" key="1">
    <citation type="journal article" date="2023" name="Science">
        <title>Complex scaffold remodeling in plant triterpene biosynthesis.</title>
        <authorList>
            <person name="De La Pena R."/>
            <person name="Hodgson H."/>
            <person name="Liu J.C."/>
            <person name="Stephenson M.J."/>
            <person name="Martin A.C."/>
            <person name="Owen C."/>
            <person name="Harkess A."/>
            <person name="Leebens-Mack J."/>
            <person name="Jimenez L.E."/>
            <person name="Osbourn A."/>
            <person name="Sattely E.S."/>
        </authorList>
    </citation>
    <scope>NUCLEOTIDE SEQUENCE [LARGE SCALE GENOMIC DNA]</scope>
    <source>
        <strain evidence="2">cv. JPN11</strain>
        <tissue evidence="1">Leaf</tissue>
    </source>
</reference>
<dbReference type="Proteomes" id="UP001164539">
    <property type="component" value="Chromosome 11"/>
</dbReference>
<organism evidence="1 2">
    <name type="scientific">Melia azedarach</name>
    <name type="common">Chinaberry tree</name>
    <dbReference type="NCBI Taxonomy" id="155640"/>
    <lineage>
        <taxon>Eukaryota</taxon>
        <taxon>Viridiplantae</taxon>
        <taxon>Streptophyta</taxon>
        <taxon>Embryophyta</taxon>
        <taxon>Tracheophyta</taxon>
        <taxon>Spermatophyta</taxon>
        <taxon>Magnoliopsida</taxon>
        <taxon>eudicotyledons</taxon>
        <taxon>Gunneridae</taxon>
        <taxon>Pentapetalae</taxon>
        <taxon>rosids</taxon>
        <taxon>malvids</taxon>
        <taxon>Sapindales</taxon>
        <taxon>Meliaceae</taxon>
        <taxon>Melia</taxon>
    </lineage>
</organism>
<dbReference type="EMBL" id="CM051404">
    <property type="protein sequence ID" value="KAJ4706968.1"/>
    <property type="molecule type" value="Genomic_DNA"/>
</dbReference>
<keyword evidence="2" id="KW-1185">Reference proteome</keyword>
<accession>A0ACC1X760</accession>